<evidence type="ECO:0000313" key="2">
    <source>
        <dbReference type="Proteomes" id="UP000006729"/>
    </source>
</evidence>
<keyword evidence="2" id="KW-1185">Reference proteome</keyword>
<name>A0ACC0T256_POPTR</name>
<comment type="caution">
    <text evidence="1">The sequence shown here is derived from an EMBL/GenBank/DDBJ whole genome shotgun (WGS) entry which is preliminary data.</text>
</comment>
<sequence length="83" mass="9099">MSQIKKRPKTSSVRLIFKGRLKIKKTSSAPSYSKDATISLDATFSGFFTPRCTKGFFSSVLNLLFIGCAVRNFLYVPGLSPGS</sequence>
<reference evidence="1 2" key="1">
    <citation type="journal article" date="2006" name="Science">
        <title>The genome of black cottonwood, Populus trichocarpa (Torr. &amp; Gray).</title>
        <authorList>
            <person name="Tuskan G.A."/>
            <person name="Difazio S."/>
            <person name="Jansson S."/>
            <person name="Bohlmann J."/>
            <person name="Grigoriev I."/>
            <person name="Hellsten U."/>
            <person name="Putnam N."/>
            <person name="Ralph S."/>
            <person name="Rombauts S."/>
            <person name="Salamov A."/>
            <person name="Schein J."/>
            <person name="Sterck L."/>
            <person name="Aerts A."/>
            <person name="Bhalerao R.R."/>
            <person name="Bhalerao R.P."/>
            <person name="Blaudez D."/>
            <person name="Boerjan W."/>
            <person name="Brun A."/>
            <person name="Brunner A."/>
            <person name="Busov V."/>
            <person name="Campbell M."/>
            <person name="Carlson J."/>
            <person name="Chalot M."/>
            <person name="Chapman J."/>
            <person name="Chen G.L."/>
            <person name="Cooper D."/>
            <person name="Coutinho P.M."/>
            <person name="Couturier J."/>
            <person name="Covert S."/>
            <person name="Cronk Q."/>
            <person name="Cunningham R."/>
            <person name="Davis J."/>
            <person name="Degroeve S."/>
            <person name="Dejardin A."/>
            <person name="Depamphilis C."/>
            <person name="Detter J."/>
            <person name="Dirks B."/>
            <person name="Dubchak I."/>
            <person name="Duplessis S."/>
            <person name="Ehlting J."/>
            <person name="Ellis B."/>
            <person name="Gendler K."/>
            <person name="Goodstein D."/>
            <person name="Gribskov M."/>
            <person name="Grimwood J."/>
            <person name="Groover A."/>
            <person name="Gunter L."/>
            <person name="Hamberger B."/>
            <person name="Heinze B."/>
            <person name="Helariutta Y."/>
            <person name="Henrissat B."/>
            <person name="Holligan D."/>
            <person name="Holt R."/>
            <person name="Huang W."/>
            <person name="Islam-Faridi N."/>
            <person name="Jones S."/>
            <person name="Jones-Rhoades M."/>
            <person name="Jorgensen R."/>
            <person name="Joshi C."/>
            <person name="Kangasjarvi J."/>
            <person name="Karlsson J."/>
            <person name="Kelleher C."/>
            <person name="Kirkpatrick R."/>
            <person name="Kirst M."/>
            <person name="Kohler A."/>
            <person name="Kalluri U."/>
            <person name="Larimer F."/>
            <person name="Leebens-Mack J."/>
            <person name="Leple J.C."/>
            <person name="Locascio P."/>
            <person name="Lou Y."/>
            <person name="Lucas S."/>
            <person name="Martin F."/>
            <person name="Montanini B."/>
            <person name="Napoli C."/>
            <person name="Nelson D.R."/>
            <person name="Nelson C."/>
            <person name="Nieminen K."/>
            <person name="Nilsson O."/>
            <person name="Pereda V."/>
            <person name="Peter G."/>
            <person name="Philippe R."/>
            <person name="Pilate G."/>
            <person name="Poliakov A."/>
            <person name="Razumovskaya J."/>
            <person name="Richardson P."/>
            <person name="Rinaldi C."/>
            <person name="Ritland K."/>
            <person name="Rouze P."/>
            <person name="Ryaboy D."/>
            <person name="Schmutz J."/>
            <person name="Schrader J."/>
            <person name="Segerman B."/>
            <person name="Shin H."/>
            <person name="Siddiqui A."/>
            <person name="Sterky F."/>
            <person name="Terry A."/>
            <person name="Tsai C.J."/>
            <person name="Uberbacher E."/>
            <person name="Unneberg P."/>
            <person name="Vahala J."/>
            <person name="Wall K."/>
            <person name="Wessler S."/>
            <person name="Yang G."/>
            <person name="Yin T."/>
            <person name="Douglas C."/>
            <person name="Marra M."/>
            <person name="Sandberg G."/>
            <person name="Van de Peer Y."/>
            <person name="Rokhsar D."/>
        </authorList>
    </citation>
    <scope>NUCLEOTIDE SEQUENCE [LARGE SCALE GENOMIC DNA]</scope>
    <source>
        <strain evidence="2">cv. Nisqually</strain>
    </source>
</reference>
<proteinExistence type="predicted"/>
<dbReference type="Proteomes" id="UP000006729">
    <property type="component" value="Chromosome 4"/>
</dbReference>
<dbReference type="EMBL" id="CM009293">
    <property type="protein sequence ID" value="KAI9395652.1"/>
    <property type="molecule type" value="Genomic_DNA"/>
</dbReference>
<accession>A0ACC0T256</accession>
<protein>
    <submittedName>
        <fullName evidence="1">Uncharacterized protein</fullName>
    </submittedName>
</protein>
<organism evidence="1 2">
    <name type="scientific">Populus trichocarpa</name>
    <name type="common">Western balsam poplar</name>
    <name type="synonym">Populus balsamifera subsp. trichocarpa</name>
    <dbReference type="NCBI Taxonomy" id="3694"/>
    <lineage>
        <taxon>Eukaryota</taxon>
        <taxon>Viridiplantae</taxon>
        <taxon>Streptophyta</taxon>
        <taxon>Embryophyta</taxon>
        <taxon>Tracheophyta</taxon>
        <taxon>Spermatophyta</taxon>
        <taxon>Magnoliopsida</taxon>
        <taxon>eudicotyledons</taxon>
        <taxon>Gunneridae</taxon>
        <taxon>Pentapetalae</taxon>
        <taxon>rosids</taxon>
        <taxon>fabids</taxon>
        <taxon>Malpighiales</taxon>
        <taxon>Salicaceae</taxon>
        <taxon>Saliceae</taxon>
        <taxon>Populus</taxon>
    </lineage>
</organism>
<evidence type="ECO:0000313" key="1">
    <source>
        <dbReference type="EMBL" id="KAI9395652.1"/>
    </source>
</evidence>
<gene>
    <name evidence="1" type="ORF">POPTR_004G011600v4</name>
</gene>